<evidence type="ECO:0000256" key="3">
    <source>
        <dbReference type="ARBA" id="ARBA00023012"/>
    </source>
</evidence>
<dbReference type="PROSITE" id="PS50005">
    <property type="entry name" value="TPR"/>
    <property type="match status" value="2"/>
</dbReference>
<evidence type="ECO:0000259" key="7">
    <source>
        <dbReference type="PROSITE" id="PS50109"/>
    </source>
</evidence>
<evidence type="ECO:0000256" key="4">
    <source>
        <dbReference type="PROSITE-ProRule" id="PRU00339"/>
    </source>
</evidence>
<dbReference type="SUPFAM" id="SSF55874">
    <property type="entry name" value="ATPase domain of HSP90 chaperone/DNA topoisomerase II/histidine kinase"/>
    <property type="match status" value="1"/>
</dbReference>
<dbReference type="Pfam" id="PF02518">
    <property type="entry name" value="HATPase_c"/>
    <property type="match status" value="1"/>
</dbReference>
<dbReference type="GO" id="GO:0000155">
    <property type="term" value="F:phosphorelay sensor kinase activity"/>
    <property type="evidence" value="ECO:0007669"/>
    <property type="project" value="InterPro"/>
</dbReference>
<evidence type="ECO:0000313" key="9">
    <source>
        <dbReference type="Proteomes" id="UP000199203"/>
    </source>
</evidence>
<protein>
    <submittedName>
        <fullName evidence="8">Signal transduction histidine kinase</fullName>
    </submittedName>
</protein>
<dbReference type="SMART" id="SM00028">
    <property type="entry name" value="TPR"/>
    <property type="match status" value="4"/>
</dbReference>
<keyword evidence="1" id="KW-0808">Transferase</keyword>
<evidence type="ECO:0000256" key="2">
    <source>
        <dbReference type="ARBA" id="ARBA00022777"/>
    </source>
</evidence>
<dbReference type="Gene3D" id="1.20.5.1930">
    <property type="match status" value="1"/>
</dbReference>
<evidence type="ECO:0000256" key="5">
    <source>
        <dbReference type="SAM" id="Coils"/>
    </source>
</evidence>
<dbReference type="Proteomes" id="UP000199203">
    <property type="component" value="Unassembled WGS sequence"/>
</dbReference>
<feature type="repeat" description="TPR" evidence="4">
    <location>
        <begin position="117"/>
        <end position="150"/>
    </location>
</feature>
<accession>A0A1G7NHT7</accession>
<keyword evidence="6" id="KW-0812">Transmembrane</keyword>
<dbReference type="AlphaFoldDB" id="A0A1G7NHT7"/>
<evidence type="ECO:0000313" key="8">
    <source>
        <dbReference type="EMBL" id="SDF73655.1"/>
    </source>
</evidence>
<name>A0A1G7NHT7_9FLAO</name>
<dbReference type="Gene3D" id="1.25.40.10">
    <property type="entry name" value="Tetratricopeptide repeat domain"/>
    <property type="match status" value="2"/>
</dbReference>
<feature type="repeat" description="TPR" evidence="4">
    <location>
        <begin position="197"/>
        <end position="230"/>
    </location>
</feature>
<evidence type="ECO:0000256" key="6">
    <source>
        <dbReference type="SAM" id="Phobius"/>
    </source>
</evidence>
<dbReference type="GO" id="GO:0046983">
    <property type="term" value="F:protein dimerization activity"/>
    <property type="evidence" value="ECO:0007669"/>
    <property type="project" value="InterPro"/>
</dbReference>
<keyword evidence="5" id="KW-0175">Coiled coil</keyword>
<dbReference type="PANTHER" id="PTHR24421">
    <property type="entry name" value="NITRATE/NITRITE SENSOR PROTEIN NARX-RELATED"/>
    <property type="match status" value="1"/>
</dbReference>
<reference evidence="9" key="1">
    <citation type="submission" date="2016-10" db="EMBL/GenBank/DDBJ databases">
        <authorList>
            <person name="Varghese N."/>
            <person name="Submissions S."/>
        </authorList>
    </citation>
    <scope>NUCLEOTIDE SEQUENCE [LARGE SCALE GENOMIC DNA]</scope>
    <source>
        <strain evidence="9">DSM 19684</strain>
    </source>
</reference>
<dbReference type="InterPro" id="IPR019734">
    <property type="entry name" value="TPR_rpt"/>
</dbReference>
<feature type="domain" description="Histidine kinase" evidence="7">
    <location>
        <begin position="555"/>
        <end position="642"/>
    </location>
</feature>
<keyword evidence="3" id="KW-0902">Two-component regulatory system</keyword>
<gene>
    <name evidence="8" type="ORF">SAMN05421825_1988</name>
</gene>
<evidence type="ECO:0000256" key="1">
    <source>
        <dbReference type="ARBA" id="ARBA00022679"/>
    </source>
</evidence>
<dbReference type="Gene3D" id="3.30.565.10">
    <property type="entry name" value="Histidine kinase-like ATPase, C-terminal domain"/>
    <property type="match status" value="1"/>
</dbReference>
<dbReference type="Pfam" id="PF07730">
    <property type="entry name" value="HisKA_3"/>
    <property type="match status" value="1"/>
</dbReference>
<keyword evidence="4" id="KW-0802">TPR repeat</keyword>
<dbReference type="InterPro" id="IPR003594">
    <property type="entry name" value="HATPase_dom"/>
</dbReference>
<dbReference type="STRING" id="454006.SAMN05421825_1988"/>
<keyword evidence="6" id="KW-0472">Membrane</keyword>
<keyword evidence="2 8" id="KW-0418">Kinase</keyword>
<proteinExistence type="predicted"/>
<dbReference type="Pfam" id="PF13374">
    <property type="entry name" value="TPR_10"/>
    <property type="match status" value="1"/>
</dbReference>
<dbReference type="PROSITE" id="PS50109">
    <property type="entry name" value="HIS_KIN"/>
    <property type="match status" value="1"/>
</dbReference>
<feature type="coiled-coil region" evidence="5">
    <location>
        <begin position="193"/>
        <end position="230"/>
    </location>
</feature>
<dbReference type="InterPro" id="IPR011712">
    <property type="entry name" value="Sig_transdc_His_kin_sub3_dim/P"/>
</dbReference>
<dbReference type="InterPro" id="IPR050482">
    <property type="entry name" value="Sensor_HK_TwoCompSys"/>
</dbReference>
<dbReference type="EMBL" id="FNBH01000002">
    <property type="protein sequence ID" value="SDF73655.1"/>
    <property type="molecule type" value="Genomic_DNA"/>
</dbReference>
<dbReference type="SMART" id="SM00387">
    <property type="entry name" value="HATPase_c"/>
    <property type="match status" value="1"/>
</dbReference>
<dbReference type="Pfam" id="PF13424">
    <property type="entry name" value="TPR_12"/>
    <property type="match status" value="1"/>
</dbReference>
<keyword evidence="6" id="KW-1133">Transmembrane helix</keyword>
<dbReference type="RefSeq" id="WP_089873316.1">
    <property type="nucleotide sequence ID" value="NZ_FNBH01000002.1"/>
</dbReference>
<sequence>MRRLFLFLLLSSLLSAQEMNRDSLLRLLPKAKEDTSKVLLYINLGNSVEYEDTENAGKYYRQAGKLSKKLNYKKGILKYISNYTAILNIKGELDSAFTLNKQGVEIAKDLGDKLILAKATANLGNSYNYRNNMESTLAEYQKALTLFEEIKEDYFKARMQDLLQNVYCKLNMSEKGISYGKAATDYFRKQGKKQELASALINLSNNYSNAKQEEQSLKAYQEALEISQEIGFRQGELTTLLGLGNTYFHRFEIEKSKSCYEKALTISIDVENKEGETISNRGLAMCYIQEKEFDKAELFIDKALKLAKNLDLKKEIMSSMNLKSSILFAKHDVETAEKYLDSAGIIEQKLFGDEIRNKIINLDKKYETEKKENQIRLQNAQIRQKNILNYILIGSAVALLLILFLSYRNYSHKKKLQVQKITELETEKQLAATEAVLRGEEQERSRLAKDLHDGLGGMLSGVKHSFSAMKENLIMTSENAEAFERSIHQLDNSIREMRRVAHNMLPENLLKYGLDNALREFCTELGRTTSLETSYQSIDMEHQQFSQDISVTGYRVVQELANNALKHSGAKHLLVQAHFSDEEKMLHITVEDDGKGFDKAMLSSSEGIGWKNIRNRVQFVKGKIDLNSGIGKGTSVLIEIPV</sequence>
<dbReference type="InterPro" id="IPR036890">
    <property type="entry name" value="HATPase_C_sf"/>
</dbReference>
<dbReference type="CDD" id="cd16917">
    <property type="entry name" value="HATPase_UhpB-NarQ-NarX-like"/>
    <property type="match status" value="1"/>
</dbReference>
<organism evidence="8 9">
    <name type="scientific">Epilithonimonas hungarica</name>
    <dbReference type="NCBI Taxonomy" id="454006"/>
    <lineage>
        <taxon>Bacteria</taxon>
        <taxon>Pseudomonadati</taxon>
        <taxon>Bacteroidota</taxon>
        <taxon>Flavobacteriia</taxon>
        <taxon>Flavobacteriales</taxon>
        <taxon>Weeksellaceae</taxon>
        <taxon>Chryseobacterium group</taxon>
        <taxon>Epilithonimonas</taxon>
    </lineage>
</organism>
<dbReference type="SUPFAM" id="SSF48452">
    <property type="entry name" value="TPR-like"/>
    <property type="match status" value="2"/>
</dbReference>
<dbReference type="OrthoDB" id="9778366at2"/>
<dbReference type="InterPro" id="IPR011990">
    <property type="entry name" value="TPR-like_helical_dom_sf"/>
</dbReference>
<dbReference type="GO" id="GO:0016020">
    <property type="term" value="C:membrane"/>
    <property type="evidence" value="ECO:0007669"/>
    <property type="project" value="InterPro"/>
</dbReference>
<keyword evidence="9" id="KW-1185">Reference proteome</keyword>
<dbReference type="InterPro" id="IPR005467">
    <property type="entry name" value="His_kinase_dom"/>
</dbReference>
<feature type="transmembrane region" description="Helical" evidence="6">
    <location>
        <begin position="387"/>
        <end position="407"/>
    </location>
</feature>